<name>A0A231V3B9_9HYPH</name>
<dbReference type="EC" id="4.3.2.7" evidence="1"/>
<dbReference type="PANTHER" id="PTHR12192:SF2">
    <property type="entry name" value="GLUTATHIONE-SPECIFIC GAMMA-GLUTAMYLCYCLOTRANSFERASE 2"/>
    <property type="match status" value="1"/>
</dbReference>
<dbReference type="RefSeq" id="WP_094076630.1">
    <property type="nucleotide sequence ID" value="NZ_NBYO01000001.1"/>
</dbReference>
<keyword evidence="3" id="KW-0808">Transferase</keyword>
<dbReference type="GO" id="GO:0006751">
    <property type="term" value="P:glutathione catabolic process"/>
    <property type="evidence" value="ECO:0007669"/>
    <property type="project" value="InterPro"/>
</dbReference>
<keyword evidence="2" id="KW-0456">Lyase</keyword>
<gene>
    <name evidence="3" type="ORF">B7H23_07275</name>
</gene>
<dbReference type="SUPFAM" id="SSF110857">
    <property type="entry name" value="Gamma-glutamyl cyclotransferase-like"/>
    <property type="match status" value="1"/>
</dbReference>
<dbReference type="CDD" id="cd06661">
    <property type="entry name" value="GGCT_like"/>
    <property type="match status" value="1"/>
</dbReference>
<dbReference type="GO" id="GO:0016740">
    <property type="term" value="F:transferase activity"/>
    <property type="evidence" value="ECO:0007669"/>
    <property type="project" value="UniProtKB-KW"/>
</dbReference>
<organism evidence="3 4">
    <name type="scientific">Notoacmeibacter marinus</name>
    <dbReference type="NCBI Taxonomy" id="1876515"/>
    <lineage>
        <taxon>Bacteria</taxon>
        <taxon>Pseudomonadati</taxon>
        <taxon>Pseudomonadota</taxon>
        <taxon>Alphaproteobacteria</taxon>
        <taxon>Hyphomicrobiales</taxon>
        <taxon>Notoacmeibacteraceae</taxon>
        <taxon>Notoacmeibacter</taxon>
    </lineage>
</organism>
<dbReference type="Proteomes" id="UP000215405">
    <property type="component" value="Unassembled WGS sequence"/>
</dbReference>
<dbReference type="GO" id="GO:0061928">
    <property type="term" value="F:glutathione specific gamma-glutamylcyclotransferase activity"/>
    <property type="evidence" value="ECO:0007669"/>
    <property type="project" value="UniProtKB-EC"/>
</dbReference>
<accession>A0A231V3B9</accession>
<sequence length="180" mass="20406">MTDFWVFGYGSLMWRPEFEPLETVRARLHGYRRSLCISSHIMRGTPERPGLVLGLDRGGSCVGLAFRVDGRRKDGVMADLRARELVTNVYLECERFVRLVDGRRVRAVCYVVDRYHAQYLGALSVHDAASRVAGATGKFGPNSDYVLNTVDHLRELNINDGWLEAVARHLRQDERSVAAR</sequence>
<dbReference type="Gene3D" id="3.10.490.10">
    <property type="entry name" value="Gamma-glutamyl cyclotransferase-like"/>
    <property type="match status" value="1"/>
</dbReference>
<dbReference type="GO" id="GO:0005737">
    <property type="term" value="C:cytoplasm"/>
    <property type="evidence" value="ECO:0007669"/>
    <property type="project" value="TreeGrafter"/>
</dbReference>
<comment type="caution">
    <text evidence="3">The sequence shown here is derived from an EMBL/GenBank/DDBJ whole genome shotgun (WGS) entry which is preliminary data.</text>
</comment>
<evidence type="ECO:0000256" key="2">
    <source>
        <dbReference type="ARBA" id="ARBA00023239"/>
    </source>
</evidence>
<reference evidence="4" key="1">
    <citation type="journal article" date="2017" name="Int. J. Syst. Evol. Microbiol.">
        <title>Notoacmeibacter marinus gen. nov., sp. nov., isolated from the gut of a limpet and proposal of Notoacmeibacteraceae fam. nov. in the order Rhizobiales of the class Alphaproteobacteria.</title>
        <authorList>
            <person name="Huang Z."/>
            <person name="Guo F."/>
            <person name="Lai Q."/>
        </authorList>
    </citation>
    <scope>NUCLEOTIDE SEQUENCE [LARGE SCALE GENOMIC DNA]</scope>
    <source>
        <strain evidence="4">XMTR2A4</strain>
    </source>
</reference>
<dbReference type="InterPro" id="IPR013024">
    <property type="entry name" value="GGCT-like"/>
</dbReference>
<protein>
    <recommendedName>
        <fullName evidence="1">glutathione-specific gamma-glutamylcyclotransferase</fullName>
        <ecNumber evidence="1">4.3.2.7</ecNumber>
    </recommendedName>
</protein>
<evidence type="ECO:0000313" key="4">
    <source>
        <dbReference type="Proteomes" id="UP000215405"/>
    </source>
</evidence>
<dbReference type="InterPro" id="IPR036568">
    <property type="entry name" value="GGCT-like_sf"/>
</dbReference>
<dbReference type="InterPro" id="IPR006840">
    <property type="entry name" value="ChaC"/>
</dbReference>
<evidence type="ECO:0000313" key="3">
    <source>
        <dbReference type="EMBL" id="OXT02679.1"/>
    </source>
</evidence>
<proteinExistence type="predicted"/>
<evidence type="ECO:0000256" key="1">
    <source>
        <dbReference type="ARBA" id="ARBA00012344"/>
    </source>
</evidence>
<dbReference type="EMBL" id="NBYO01000001">
    <property type="protein sequence ID" value="OXT02679.1"/>
    <property type="molecule type" value="Genomic_DNA"/>
</dbReference>
<dbReference type="AlphaFoldDB" id="A0A231V3B9"/>
<keyword evidence="4" id="KW-1185">Reference proteome</keyword>
<dbReference type="Pfam" id="PF04752">
    <property type="entry name" value="ChaC"/>
    <property type="match status" value="1"/>
</dbReference>
<dbReference type="PANTHER" id="PTHR12192">
    <property type="entry name" value="CATION TRANSPORT PROTEIN CHAC-RELATED"/>
    <property type="match status" value="1"/>
</dbReference>